<feature type="region of interest" description="Disordered" evidence="1">
    <location>
        <begin position="1"/>
        <end position="26"/>
    </location>
</feature>
<keyword evidence="3" id="KW-1185">Reference proteome</keyword>
<protein>
    <recommendedName>
        <fullName evidence="4">Transposase</fullName>
    </recommendedName>
</protein>
<comment type="caution">
    <text evidence="2">The sequence shown here is derived from an EMBL/GenBank/DDBJ whole genome shotgun (WGS) entry which is preliminary data.</text>
</comment>
<dbReference type="EMBL" id="JAWCTQ010000065">
    <property type="protein sequence ID" value="MDT9686391.1"/>
    <property type="molecule type" value="Genomic_DNA"/>
</dbReference>
<reference evidence="2 3" key="1">
    <citation type="submission" date="2023-09" db="EMBL/GenBank/DDBJ databases">
        <title>Streptomyces sp. nov.: A antagonism against Alternaria gaisen Producing Streptochlin, Isolated from Tamarix root soil.</title>
        <authorList>
            <person name="Chen Y."/>
        </authorList>
    </citation>
    <scope>NUCLEOTIDE SEQUENCE [LARGE SCALE GENOMIC DNA]</scope>
    <source>
        <strain evidence="2 3">TRM76323</strain>
    </source>
</reference>
<evidence type="ECO:0000313" key="2">
    <source>
        <dbReference type="EMBL" id="MDT9686391.1"/>
    </source>
</evidence>
<evidence type="ECO:0008006" key="4">
    <source>
        <dbReference type="Google" id="ProtNLM"/>
    </source>
</evidence>
<proteinExistence type="predicted"/>
<evidence type="ECO:0000256" key="1">
    <source>
        <dbReference type="SAM" id="MobiDB-lite"/>
    </source>
</evidence>
<evidence type="ECO:0000313" key="3">
    <source>
        <dbReference type="Proteomes" id="UP001250181"/>
    </source>
</evidence>
<dbReference type="Proteomes" id="UP001250181">
    <property type="component" value="Unassembled WGS sequence"/>
</dbReference>
<sequence length="69" mass="7402">MSTARRRLGTGPSTKTTPPAGPAPRLLPVERIEAERLLDDVEHQAVVEHKGRRTLGPGIAREPEGSPGK</sequence>
<accession>A0ABU3QUE7</accession>
<dbReference type="RefSeq" id="WP_315881423.1">
    <property type="nucleotide sequence ID" value="NZ_JAWCTQ010000065.1"/>
</dbReference>
<gene>
    <name evidence="2" type="ORF">RND61_30615</name>
</gene>
<organism evidence="2 3">
    <name type="scientific">Streptomyces tamarix</name>
    <dbReference type="NCBI Taxonomy" id="3078565"/>
    <lineage>
        <taxon>Bacteria</taxon>
        <taxon>Bacillati</taxon>
        <taxon>Actinomycetota</taxon>
        <taxon>Actinomycetes</taxon>
        <taxon>Kitasatosporales</taxon>
        <taxon>Streptomycetaceae</taxon>
        <taxon>Streptomyces</taxon>
    </lineage>
</organism>
<name>A0ABU3QUE7_9ACTN</name>
<feature type="region of interest" description="Disordered" evidence="1">
    <location>
        <begin position="48"/>
        <end position="69"/>
    </location>
</feature>